<comment type="similarity">
    <text evidence="2 9">Belongs to the class-III pyridoxal-phosphate-dependent aminotransferase family.</text>
</comment>
<dbReference type="EC" id="2.6.1.36" evidence="3"/>
<feature type="compositionally biased region" description="Low complexity" evidence="10">
    <location>
        <begin position="432"/>
        <end position="441"/>
    </location>
</feature>
<evidence type="ECO:0000256" key="6">
    <source>
        <dbReference type="ARBA" id="ARBA00022898"/>
    </source>
</evidence>
<keyword evidence="5 11" id="KW-0808">Transferase</keyword>
<evidence type="ECO:0000256" key="9">
    <source>
        <dbReference type="RuleBase" id="RU003560"/>
    </source>
</evidence>
<feature type="region of interest" description="Disordered" evidence="10">
    <location>
        <begin position="423"/>
        <end position="468"/>
    </location>
</feature>
<dbReference type="Gene3D" id="3.90.1150.10">
    <property type="entry name" value="Aspartate Aminotransferase, domain 1"/>
    <property type="match status" value="1"/>
</dbReference>
<evidence type="ECO:0000256" key="3">
    <source>
        <dbReference type="ARBA" id="ARBA00013071"/>
    </source>
</evidence>
<keyword evidence="4 11" id="KW-0032">Aminotransferase</keyword>
<keyword evidence="12" id="KW-1185">Reference proteome</keyword>
<dbReference type="CDD" id="cd00610">
    <property type="entry name" value="OAT_like"/>
    <property type="match status" value="1"/>
</dbReference>
<keyword evidence="6 9" id="KW-0663">Pyridoxal phosphate</keyword>
<dbReference type="NCBIfam" id="TIGR03251">
    <property type="entry name" value="LAT_fam"/>
    <property type="match status" value="1"/>
</dbReference>
<dbReference type="GO" id="GO:0045484">
    <property type="term" value="F:L-lysine 6-transaminase activity"/>
    <property type="evidence" value="ECO:0007669"/>
    <property type="project" value="UniProtKB-EC"/>
</dbReference>
<comment type="cofactor">
    <cofactor evidence="1">
        <name>pyridoxal 5'-phosphate</name>
        <dbReference type="ChEBI" id="CHEBI:597326"/>
    </cofactor>
</comment>
<evidence type="ECO:0000256" key="2">
    <source>
        <dbReference type="ARBA" id="ARBA00008954"/>
    </source>
</evidence>
<evidence type="ECO:0000256" key="7">
    <source>
        <dbReference type="ARBA" id="ARBA00030921"/>
    </source>
</evidence>
<dbReference type="PIRSF" id="PIRSF000521">
    <property type="entry name" value="Transaminase_4ab_Lys_Orn"/>
    <property type="match status" value="1"/>
</dbReference>
<dbReference type="InterPro" id="IPR017657">
    <property type="entry name" value="L-lysine_6-transaminase"/>
</dbReference>
<dbReference type="InterPro" id="IPR015421">
    <property type="entry name" value="PyrdxlP-dep_Trfase_major"/>
</dbReference>
<gene>
    <name evidence="11" type="primary">lat</name>
    <name evidence="11" type="ORF">ACFQVD_42520</name>
</gene>
<proteinExistence type="inferred from homology"/>
<evidence type="ECO:0000256" key="5">
    <source>
        <dbReference type="ARBA" id="ARBA00022679"/>
    </source>
</evidence>
<dbReference type="PANTHER" id="PTHR43206">
    <property type="entry name" value="AMINOTRANSFERASE"/>
    <property type="match status" value="1"/>
</dbReference>
<dbReference type="InterPro" id="IPR005814">
    <property type="entry name" value="Aminotrans_3"/>
</dbReference>
<dbReference type="Pfam" id="PF00202">
    <property type="entry name" value="Aminotran_3"/>
    <property type="match status" value="1"/>
</dbReference>
<sequence>MDVHARLARHLLVDGYRLVLDLERSRGSRLVDARTGRSYLDFYSFFASAPLGVNPFDDDPEFLALLGRVAANKPANPDLYTSHLADFADTFARVLGDPELPHLFFVEGGALAVENALKCAFDWKSRLNTSRGHSPELGGKVLHLTRAFHGRSGYTLSLTNTDPIKTDRFPKFDWPRIEVPAIHLGDVEAAEERSLAAARAAFERHPHDIACFIAEPIQGEGGDNHMRAEFLLAMERLCHEHDALLVMDEVQTGAGTTGTPWAYQQLGLSPDVVAFAKKVQVGGIMAGRRVDEVPDNVFQISGRINSTWGGGLVDMVRSRRILEIVERDGLIPRAGRLGAELLKALLEIQAGFPGLVENARGRGLMCAFDLPDAARRDLLVARLREDEGVLVLPCGERSVRLRPALSIASEELEEGTSAIARALEVSRRPSRPARSGPAAPKRSGDVVSPFSGAEGPRARPVPATDRSR</sequence>
<organism evidence="11 12">
    <name type="scientific">Streptosporangium amethystogenes subsp. fukuiense</name>
    <dbReference type="NCBI Taxonomy" id="698418"/>
    <lineage>
        <taxon>Bacteria</taxon>
        <taxon>Bacillati</taxon>
        <taxon>Actinomycetota</taxon>
        <taxon>Actinomycetes</taxon>
        <taxon>Streptosporangiales</taxon>
        <taxon>Streptosporangiaceae</taxon>
        <taxon>Streptosporangium</taxon>
    </lineage>
</organism>
<evidence type="ECO:0000256" key="1">
    <source>
        <dbReference type="ARBA" id="ARBA00001933"/>
    </source>
</evidence>
<evidence type="ECO:0000313" key="12">
    <source>
        <dbReference type="Proteomes" id="UP001596514"/>
    </source>
</evidence>
<accession>A0ABW2TF07</accession>
<dbReference type="SUPFAM" id="SSF53383">
    <property type="entry name" value="PLP-dependent transferases"/>
    <property type="match status" value="1"/>
</dbReference>
<dbReference type="InterPro" id="IPR015424">
    <property type="entry name" value="PyrdxlP-dep_Trfase"/>
</dbReference>
<dbReference type="Proteomes" id="UP001596514">
    <property type="component" value="Unassembled WGS sequence"/>
</dbReference>
<dbReference type="PANTHER" id="PTHR43206:SF2">
    <property type="entry name" value="4-AMINOBUTYRATE AMINOTRANSFERASE GABT"/>
    <property type="match status" value="1"/>
</dbReference>
<dbReference type="Gene3D" id="3.40.640.10">
    <property type="entry name" value="Type I PLP-dependent aspartate aminotransferase-like (Major domain)"/>
    <property type="match status" value="1"/>
</dbReference>
<protein>
    <recommendedName>
        <fullName evidence="8">L-lysine-epsilon aminotransferase</fullName>
        <ecNumber evidence="3">2.6.1.36</ecNumber>
    </recommendedName>
    <alternativeName>
        <fullName evidence="7">Lysine 6-aminotransferase</fullName>
    </alternativeName>
</protein>
<dbReference type="EMBL" id="JBHTEE010000001">
    <property type="protein sequence ID" value="MFC7606791.1"/>
    <property type="molecule type" value="Genomic_DNA"/>
</dbReference>
<name>A0ABW2TF07_9ACTN</name>
<evidence type="ECO:0000313" key="11">
    <source>
        <dbReference type="EMBL" id="MFC7606791.1"/>
    </source>
</evidence>
<evidence type="ECO:0000256" key="8">
    <source>
        <dbReference type="ARBA" id="ARBA00050040"/>
    </source>
</evidence>
<dbReference type="InterPro" id="IPR015422">
    <property type="entry name" value="PyrdxlP-dep_Trfase_small"/>
</dbReference>
<evidence type="ECO:0000256" key="10">
    <source>
        <dbReference type="SAM" id="MobiDB-lite"/>
    </source>
</evidence>
<comment type="caution">
    <text evidence="11">The sequence shown here is derived from an EMBL/GenBank/DDBJ whole genome shotgun (WGS) entry which is preliminary data.</text>
</comment>
<evidence type="ECO:0000256" key="4">
    <source>
        <dbReference type="ARBA" id="ARBA00022576"/>
    </source>
</evidence>
<dbReference type="RefSeq" id="WP_343969723.1">
    <property type="nucleotide sequence ID" value="NZ_BAAAGK010000080.1"/>
</dbReference>
<reference evidence="12" key="1">
    <citation type="journal article" date="2019" name="Int. J. Syst. Evol. Microbiol.">
        <title>The Global Catalogue of Microorganisms (GCM) 10K type strain sequencing project: providing services to taxonomists for standard genome sequencing and annotation.</title>
        <authorList>
            <consortium name="The Broad Institute Genomics Platform"/>
            <consortium name="The Broad Institute Genome Sequencing Center for Infectious Disease"/>
            <person name="Wu L."/>
            <person name="Ma J."/>
        </authorList>
    </citation>
    <scope>NUCLEOTIDE SEQUENCE [LARGE SCALE GENOMIC DNA]</scope>
    <source>
        <strain evidence="12">JCM 10083</strain>
    </source>
</reference>